<comment type="caution">
    <text evidence="2">The sequence shown here is derived from an EMBL/GenBank/DDBJ whole genome shotgun (WGS) entry which is preliminary data.</text>
</comment>
<reference evidence="3" key="1">
    <citation type="submission" date="2016-07" db="EMBL/GenBank/DDBJ databases">
        <authorList>
            <person name="Florea S."/>
            <person name="Webb J.S."/>
            <person name="Jaromczyk J."/>
            <person name="Schardl C.L."/>
        </authorList>
    </citation>
    <scope>NUCLEOTIDE SEQUENCE [LARGE SCALE GENOMIC DNA]</scope>
    <source>
        <strain evidence="3">KCTC 42131</strain>
    </source>
</reference>
<feature type="region of interest" description="Disordered" evidence="1">
    <location>
        <begin position="104"/>
        <end position="129"/>
    </location>
</feature>
<sequence>MHPALIKYALVLALGFIVGATVNGWRLGGRVESIKADHAAQITDIVSVASAAASDALERQRKAQAALSVIDHQYTQELTDARAESDRLRSAVADNQRQLRVQATCPDPGRGEVRSATATTGMDDAAGPGLTRAAERNYFTLRDRIATVTAQVEGLQAYINTACVVER</sequence>
<dbReference type="HAMAP" id="MF_04137">
    <property type="entry name" value="I_SPANIN_LAMBDA"/>
    <property type="match status" value="1"/>
</dbReference>
<dbReference type="GO" id="GO:0044659">
    <property type="term" value="P:viral release from host cell by cytolysis"/>
    <property type="evidence" value="ECO:0007669"/>
    <property type="project" value="InterPro"/>
</dbReference>
<proteinExistence type="inferred from homology"/>
<organism evidence="2 3">
    <name type="scientific">Pseudohongiella acticola</name>
    <dbReference type="NCBI Taxonomy" id="1524254"/>
    <lineage>
        <taxon>Bacteria</taxon>
        <taxon>Pseudomonadati</taxon>
        <taxon>Pseudomonadota</taxon>
        <taxon>Gammaproteobacteria</taxon>
        <taxon>Pseudomonadales</taxon>
        <taxon>Pseudohongiellaceae</taxon>
        <taxon>Pseudohongiella</taxon>
    </lineage>
</organism>
<dbReference type="Pfam" id="PF03245">
    <property type="entry name" value="Phage_lysis"/>
    <property type="match status" value="1"/>
</dbReference>
<dbReference type="EMBL" id="MASR01000002">
    <property type="protein sequence ID" value="OFE11394.1"/>
    <property type="molecule type" value="Genomic_DNA"/>
</dbReference>
<accession>A0A1E8CG11</accession>
<dbReference type="STRING" id="1524254.PHACT_12620"/>
<dbReference type="AlphaFoldDB" id="A0A1E8CG11"/>
<protein>
    <recommendedName>
        <fullName evidence="4">Lysis protein</fullName>
    </recommendedName>
</protein>
<dbReference type="Proteomes" id="UP000175669">
    <property type="component" value="Unassembled WGS sequence"/>
</dbReference>
<evidence type="ECO:0008006" key="4">
    <source>
        <dbReference type="Google" id="ProtNLM"/>
    </source>
</evidence>
<feature type="compositionally biased region" description="Low complexity" evidence="1">
    <location>
        <begin position="116"/>
        <end position="127"/>
    </location>
</feature>
<keyword evidence="3" id="KW-1185">Reference proteome</keyword>
<evidence type="ECO:0000313" key="3">
    <source>
        <dbReference type="Proteomes" id="UP000175669"/>
    </source>
</evidence>
<evidence type="ECO:0000313" key="2">
    <source>
        <dbReference type="EMBL" id="OFE11394.1"/>
    </source>
</evidence>
<evidence type="ECO:0000256" key="1">
    <source>
        <dbReference type="SAM" id="MobiDB-lite"/>
    </source>
</evidence>
<name>A0A1E8CG11_9GAMM</name>
<gene>
    <name evidence="2" type="ORF">PHACT_12620</name>
</gene>
<dbReference type="InterPro" id="IPR004929">
    <property type="entry name" value="I-spanin"/>
</dbReference>